<evidence type="ECO:0000313" key="4">
    <source>
        <dbReference type="Proteomes" id="UP000271925"/>
    </source>
</evidence>
<dbReference type="EMBL" id="RQJO01000008">
    <property type="protein sequence ID" value="RRB04791.1"/>
    <property type="molecule type" value="Genomic_DNA"/>
</dbReference>
<reference evidence="3 4" key="1">
    <citation type="submission" date="2018-11" db="EMBL/GenBank/DDBJ databases">
        <authorList>
            <person name="Zhou Z."/>
            <person name="Wang G."/>
        </authorList>
    </citation>
    <scope>NUCLEOTIDE SEQUENCE [LARGE SCALE GENOMIC DNA]</scope>
    <source>
        <strain evidence="3 4">KCTC52004</strain>
    </source>
</reference>
<dbReference type="PANTHER" id="PTHR43752">
    <property type="entry name" value="BNR/ASP-BOX REPEAT FAMILY PROTEIN"/>
    <property type="match status" value="1"/>
</dbReference>
<sequence>MSSKLNRIGCLLMLTTAVLPAAAQSPDTLAHTINLAGRDFAIAQLPKPLTVRAELGIATTLPSLQGQIIHRARNRQGGLYETRATVTPNGDYLLMFPDGGHYGHGKTKTNDMLAYRSKDKGKTWQGPTVAFDIDYNQHGFIPFIPRGSKRIYAFGTQPVWGTYSREDGLQENAPIGYRYSDNDGLTWSEVRLIRPKNDPGYLGMSVMRMTETANGTWLLGTHEGDWSYKPLMTRLYLLRSDDKGQTWTLLPGKRHGGWHAKGFNRMDEGRPIALGGNNVLFMMRTAEGHLWSSRSTDDGLTWPYPKPTPLVHPDAPPMLFHLSDNKTLIAFHHNRHSDPNNPELSGSNKKQMQDRSEVWFSTSTDEGVTWSESRLLFVNALGEGFAAPFRNYQCSYIDLFVDNGQLHLFVPHRWERVLYLRVPEADLGKCPTKAQLKL</sequence>
<feature type="chain" id="PRO_5018224959" evidence="1">
    <location>
        <begin position="24"/>
        <end position="438"/>
    </location>
</feature>
<evidence type="ECO:0000256" key="1">
    <source>
        <dbReference type="SAM" id="SignalP"/>
    </source>
</evidence>
<dbReference type="Pfam" id="PF13088">
    <property type="entry name" value="BNR_2"/>
    <property type="match status" value="1"/>
</dbReference>
<name>A0A3P1BUK6_9BACT</name>
<keyword evidence="1" id="KW-0732">Signal</keyword>
<dbReference type="RefSeq" id="WP_124875866.1">
    <property type="nucleotide sequence ID" value="NZ_RQJO01000008.1"/>
</dbReference>
<protein>
    <submittedName>
        <fullName evidence="3">Exo-alpha-sialidase</fullName>
    </submittedName>
</protein>
<dbReference type="CDD" id="cd15482">
    <property type="entry name" value="Sialidase_non-viral"/>
    <property type="match status" value="1"/>
</dbReference>
<dbReference type="Gene3D" id="2.120.10.10">
    <property type="match status" value="1"/>
</dbReference>
<accession>A0A3P1BUK6</accession>
<feature type="signal peptide" evidence="1">
    <location>
        <begin position="1"/>
        <end position="23"/>
    </location>
</feature>
<dbReference type="SUPFAM" id="SSF50939">
    <property type="entry name" value="Sialidases"/>
    <property type="match status" value="1"/>
</dbReference>
<evidence type="ECO:0000313" key="3">
    <source>
        <dbReference type="EMBL" id="RRB04791.1"/>
    </source>
</evidence>
<dbReference type="InterPro" id="IPR036278">
    <property type="entry name" value="Sialidase_sf"/>
</dbReference>
<keyword evidence="4" id="KW-1185">Reference proteome</keyword>
<proteinExistence type="predicted"/>
<dbReference type="PANTHER" id="PTHR43752:SF2">
    <property type="entry name" value="BNR_ASP-BOX REPEAT FAMILY PROTEIN"/>
    <property type="match status" value="1"/>
</dbReference>
<comment type="caution">
    <text evidence="3">The sequence shown here is derived from an EMBL/GenBank/DDBJ whole genome shotgun (WGS) entry which is preliminary data.</text>
</comment>
<feature type="domain" description="Sialidase" evidence="2">
    <location>
        <begin position="173"/>
        <end position="408"/>
    </location>
</feature>
<dbReference type="OrthoDB" id="41724at2"/>
<organism evidence="3 4">
    <name type="scientific">Larkinella rosea</name>
    <dbReference type="NCBI Taxonomy" id="2025312"/>
    <lineage>
        <taxon>Bacteria</taxon>
        <taxon>Pseudomonadati</taxon>
        <taxon>Bacteroidota</taxon>
        <taxon>Cytophagia</taxon>
        <taxon>Cytophagales</taxon>
        <taxon>Spirosomataceae</taxon>
        <taxon>Larkinella</taxon>
    </lineage>
</organism>
<dbReference type="Proteomes" id="UP000271925">
    <property type="component" value="Unassembled WGS sequence"/>
</dbReference>
<gene>
    <name evidence="3" type="ORF">EHT25_15105</name>
</gene>
<dbReference type="InterPro" id="IPR011040">
    <property type="entry name" value="Sialidase"/>
</dbReference>
<evidence type="ECO:0000259" key="2">
    <source>
        <dbReference type="Pfam" id="PF13088"/>
    </source>
</evidence>
<dbReference type="AlphaFoldDB" id="A0A3P1BUK6"/>